<dbReference type="OrthoDB" id="10041966at2759"/>
<sequence>MMFAALEVVSFSLIVDRALFFELMCFVDDLLFDGFDILLSLVEALEPLPLKLPSFMVVVVMVNNAGTLCLASWIERCAGTW</sequence>
<dbReference type="AlphaFoldDB" id="A0A9W4NEL8"/>
<name>A0A9W4NEL8_9EURO</name>
<proteinExistence type="predicted"/>
<accession>A0A9W4NEL8</accession>
<evidence type="ECO:0000313" key="1">
    <source>
        <dbReference type="EMBL" id="CAG8355053.1"/>
    </source>
</evidence>
<organism evidence="1 2">
    <name type="scientific">Penicillium salamii</name>
    <dbReference type="NCBI Taxonomy" id="1612424"/>
    <lineage>
        <taxon>Eukaryota</taxon>
        <taxon>Fungi</taxon>
        <taxon>Dikarya</taxon>
        <taxon>Ascomycota</taxon>
        <taxon>Pezizomycotina</taxon>
        <taxon>Eurotiomycetes</taxon>
        <taxon>Eurotiomycetidae</taxon>
        <taxon>Eurotiales</taxon>
        <taxon>Aspergillaceae</taxon>
        <taxon>Penicillium</taxon>
    </lineage>
</organism>
<protein>
    <submittedName>
        <fullName evidence="1">Uncharacterized protein</fullName>
    </submittedName>
</protein>
<dbReference type="EMBL" id="CAJVPD010000136">
    <property type="protein sequence ID" value="CAG8355053.1"/>
    <property type="molecule type" value="Genomic_DNA"/>
</dbReference>
<comment type="caution">
    <text evidence="1">The sequence shown here is derived from an EMBL/GenBank/DDBJ whole genome shotgun (WGS) entry which is preliminary data.</text>
</comment>
<evidence type="ECO:0000313" key="2">
    <source>
        <dbReference type="Proteomes" id="UP001152592"/>
    </source>
</evidence>
<reference evidence="1" key="1">
    <citation type="submission" date="2021-07" db="EMBL/GenBank/DDBJ databases">
        <authorList>
            <person name="Branca A.L. A."/>
        </authorList>
    </citation>
    <scope>NUCLEOTIDE SEQUENCE</scope>
</reference>
<dbReference type="Proteomes" id="UP001152592">
    <property type="component" value="Unassembled WGS sequence"/>
</dbReference>
<gene>
    <name evidence="1" type="ORF">PSALAMII_LOCUS3244</name>
</gene>